<dbReference type="SUPFAM" id="SSF56399">
    <property type="entry name" value="ADP-ribosylation"/>
    <property type="match status" value="1"/>
</dbReference>
<protein>
    <recommendedName>
        <fullName evidence="2">PARP catalytic domain-containing protein</fullName>
    </recommendedName>
</protein>
<sequence length="344" mass="39497">MAKLLEKRRRISKPNGNWRALLQKMIGFKGFKACCWAGWACMICLAPWNLTCTATFAICLLSSFMLGFFSSGSVRYQYQKIHAWHAKIKKLALLGLCVAHVGYYWQACMACISWIICSSWTCISWIAFSILHFSWSSMTWSLRLCSYAWSLCAWVLGWVLPWARTCLCLAAVLCLRSRWFSRLLVMQWSKVCMRRRRPPPDGEQIRAYHGTHGRNVKSICQDGFRPSQGGMLGPGVYISRDLEKVGRYSQPYRGSGVILELQVRVGKVCIVDRQQHVNQKNWHQDFDTAWVPSNCGMVHSGLEEACIADPRSIRVVRVWPDGYLLPILFHEVTELARDAWKLCL</sequence>
<feature type="transmembrane region" description="Helical" evidence="1">
    <location>
        <begin position="147"/>
        <end position="173"/>
    </location>
</feature>
<accession>A0ABP0PXV0</accession>
<dbReference type="PANTHER" id="PTHR36542:SF2">
    <property type="entry name" value="GIG2-LIKE PROTEIN DRED-RELATED"/>
    <property type="match status" value="1"/>
</dbReference>
<feature type="transmembrane region" description="Helical" evidence="1">
    <location>
        <begin position="54"/>
        <end position="76"/>
    </location>
</feature>
<name>A0ABP0PXV0_9DINO</name>
<keyword evidence="1" id="KW-1133">Transmembrane helix</keyword>
<gene>
    <name evidence="3" type="ORF">CCMP2556_LOCUS39628</name>
</gene>
<feature type="transmembrane region" description="Helical" evidence="1">
    <location>
        <begin position="88"/>
        <end position="106"/>
    </location>
</feature>
<dbReference type="Pfam" id="PF00644">
    <property type="entry name" value="PARP"/>
    <property type="match status" value="1"/>
</dbReference>
<reference evidence="3 4" key="1">
    <citation type="submission" date="2024-02" db="EMBL/GenBank/DDBJ databases">
        <authorList>
            <person name="Chen Y."/>
            <person name="Shah S."/>
            <person name="Dougan E. K."/>
            <person name="Thang M."/>
            <person name="Chan C."/>
        </authorList>
    </citation>
    <scope>NUCLEOTIDE SEQUENCE [LARGE SCALE GENOMIC DNA]</scope>
</reference>
<feature type="domain" description="PARP catalytic" evidence="2">
    <location>
        <begin position="203"/>
        <end position="280"/>
    </location>
</feature>
<feature type="transmembrane region" description="Helical" evidence="1">
    <location>
        <begin position="112"/>
        <end position="135"/>
    </location>
</feature>
<keyword evidence="1" id="KW-0472">Membrane</keyword>
<dbReference type="Gene3D" id="3.90.228.10">
    <property type="match status" value="1"/>
</dbReference>
<evidence type="ECO:0000259" key="2">
    <source>
        <dbReference type="Pfam" id="PF00644"/>
    </source>
</evidence>
<organism evidence="3 4">
    <name type="scientific">Durusdinium trenchii</name>
    <dbReference type="NCBI Taxonomy" id="1381693"/>
    <lineage>
        <taxon>Eukaryota</taxon>
        <taxon>Sar</taxon>
        <taxon>Alveolata</taxon>
        <taxon>Dinophyceae</taxon>
        <taxon>Suessiales</taxon>
        <taxon>Symbiodiniaceae</taxon>
        <taxon>Durusdinium</taxon>
    </lineage>
</organism>
<evidence type="ECO:0000313" key="3">
    <source>
        <dbReference type="EMBL" id="CAK9080848.1"/>
    </source>
</evidence>
<evidence type="ECO:0000256" key="1">
    <source>
        <dbReference type="SAM" id="Phobius"/>
    </source>
</evidence>
<dbReference type="EMBL" id="CAXAMN010023786">
    <property type="protein sequence ID" value="CAK9080848.1"/>
    <property type="molecule type" value="Genomic_DNA"/>
</dbReference>
<dbReference type="InterPro" id="IPR012317">
    <property type="entry name" value="Poly(ADP-ribose)pol_cat_dom"/>
</dbReference>
<keyword evidence="4" id="KW-1185">Reference proteome</keyword>
<evidence type="ECO:0000313" key="4">
    <source>
        <dbReference type="Proteomes" id="UP001642484"/>
    </source>
</evidence>
<proteinExistence type="predicted"/>
<keyword evidence="1" id="KW-0812">Transmembrane</keyword>
<dbReference type="Proteomes" id="UP001642484">
    <property type="component" value="Unassembled WGS sequence"/>
</dbReference>
<comment type="caution">
    <text evidence="3">The sequence shown here is derived from an EMBL/GenBank/DDBJ whole genome shotgun (WGS) entry which is preliminary data.</text>
</comment>
<dbReference type="PANTHER" id="PTHR36542">
    <property type="entry name" value="GIG2-LIKE PROTEIN DRED-RELATED"/>
    <property type="match status" value="1"/>
</dbReference>